<keyword evidence="2" id="KW-0808">Transferase</keyword>
<protein>
    <submittedName>
        <fullName evidence="2">Acetyltransferase</fullName>
    </submittedName>
</protein>
<dbReference type="EMBL" id="CP013023">
    <property type="protein sequence ID" value="ANF97166.1"/>
    <property type="molecule type" value="Genomic_DNA"/>
</dbReference>
<accession>A0A172ZHR6</accession>
<gene>
    <name evidence="2" type="ORF">AR543_14935</name>
</gene>
<dbReference type="KEGG" id="pbv:AR543_14935"/>
<proteinExistence type="predicted"/>
<dbReference type="GO" id="GO:0016747">
    <property type="term" value="F:acyltransferase activity, transferring groups other than amino-acyl groups"/>
    <property type="evidence" value="ECO:0007669"/>
    <property type="project" value="InterPro"/>
</dbReference>
<dbReference type="PANTHER" id="PTHR43415">
    <property type="entry name" value="SPERMIDINE N(1)-ACETYLTRANSFERASE"/>
    <property type="match status" value="1"/>
</dbReference>
<dbReference type="Proteomes" id="UP000078148">
    <property type="component" value="Chromosome"/>
</dbReference>
<evidence type="ECO:0000259" key="1">
    <source>
        <dbReference type="PROSITE" id="PS51186"/>
    </source>
</evidence>
<sequence>MKEVNHTNKRVLESERLYLRAFTADDLDMYYPKLLNEEMRRLTGTHGLFTREGVARFIEESAADSSRIDLLIILKPEEQPIGEISLMDIDRINRNAHIRIAIFESANCGQGYGTEAMEIVLDYAFGNINLHRVELSVFSFNERAIRSYEKLGFRREGVQREVLYYDYEYHDAISMSILSHEFQQMRQLRKDLQRNQNSEQTRQIIDKRL</sequence>
<evidence type="ECO:0000313" key="2">
    <source>
        <dbReference type="EMBL" id="ANF97166.1"/>
    </source>
</evidence>
<dbReference type="AlphaFoldDB" id="A0A172ZHR6"/>
<dbReference type="PROSITE" id="PS51186">
    <property type="entry name" value="GNAT"/>
    <property type="match status" value="1"/>
</dbReference>
<dbReference type="STRING" id="1616788.AR543_14935"/>
<name>A0A172ZHR6_9BACL</name>
<dbReference type="SUPFAM" id="SSF55729">
    <property type="entry name" value="Acyl-CoA N-acyltransferases (Nat)"/>
    <property type="match status" value="1"/>
</dbReference>
<dbReference type="Gene3D" id="3.40.630.30">
    <property type="match status" value="1"/>
</dbReference>
<evidence type="ECO:0000313" key="3">
    <source>
        <dbReference type="Proteomes" id="UP000078148"/>
    </source>
</evidence>
<organism evidence="2 3">
    <name type="scientific">Paenibacillus bovis</name>
    <dbReference type="NCBI Taxonomy" id="1616788"/>
    <lineage>
        <taxon>Bacteria</taxon>
        <taxon>Bacillati</taxon>
        <taxon>Bacillota</taxon>
        <taxon>Bacilli</taxon>
        <taxon>Bacillales</taxon>
        <taxon>Paenibacillaceae</taxon>
        <taxon>Paenibacillus</taxon>
    </lineage>
</organism>
<dbReference type="PANTHER" id="PTHR43415:SF3">
    <property type="entry name" value="GNAT-FAMILY ACETYLTRANSFERASE"/>
    <property type="match status" value="1"/>
</dbReference>
<dbReference type="Pfam" id="PF13302">
    <property type="entry name" value="Acetyltransf_3"/>
    <property type="match status" value="1"/>
</dbReference>
<dbReference type="InterPro" id="IPR000182">
    <property type="entry name" value="GNAT_dom"/>
</dbReference>
<dbReference type="InterPro" id="IPR016181">
    <property type="entry name" value="Acyl_CoA_acyltransferase"/>
</dbReference>
<feature type="domain" description="N-acetyltransferase" evidence="1">
    <location>
        <begin position="17"/>
        <end position="180"/>
    </location>
</feature>
<reference evidence="3" key="1">
    <citation type="submission" date="2015-10" db="EMBL/GenBank/DDBJ databases">
        <title>Genome of Paenibacillus bovis sp. nov.</title>
        <authorList>
            <person name="Wu Z."/>
            <person name="Gao C."/>
            <person name="Liu Z."/>
            <person name="Zheng H."/>
        </authorList>
    </citation>
    <scope>NUCLEOTIDE SEQUENCE [LARGE SCALE GENOMIC DNA]</scope>
    <source>
        <strain evidence="3">BD3526</strain>
    </source>
</reference>
<reference evidence="2 3" key="2">
    <citation type="journal article" date="2016" name="Int. J. Syst. Evol. Microbiol.">
        <title>Paenibacillus bovis sp. nov., isolated from raw yak (Bos grunniens) milk.</title>
        <authorList>
            <person name="Gao C."/>
            <person name="Han J."/>
            <person name="Liu Z."/>
            <person name="Xu X."/>
            <person name="Hang F."/>
            <person name="Wu Z."/>
        </authorList>
    </citation>
    <scope>NUCLEOTIDE SEQUENCE [LARGE SCALE GENOMIC DNA]</scope>
    <source>
        <strain evidence="2 3">BD3526</strain>
    </source>
</reference>
<keyword evidence="3" id="KW-1185">Reference proteome</keyword>